<dbReference type="InterPro" id="IPR050832">
    <property type="entry name" value="Bact_Acetyltransf"/>
</dbReference>
<proteinExistence type="predicted"/>
<sequence length="153" mass="17003">MQTPIIRIETPDQPDVRDMLAEGDAYYATLYPAESNHLVDISTLQGPQTSFYVARVDGRLRGIGAILRQQSYGEIKRMYVDPKARGLKLGSRLLAALEADARAVGITCLRLETGVRQPEAIALYVKSGYREIAPFGAYQLDPHSLYMEKTLDA</sequence>
<dbReference type="Proteomes" id="UP001271769">
    <property type="component" value="Unassembled WGS sequence"/>
</dbReference>
<dbReference type="EMBL" id="JAXCLX010000002">
    <property type="protein sequence ID" value="MDY0873033.1"/>
    <property type="molecule type" value="Genomic_DNA"/>
</dbReference>
<accession>A0ABU5E2A7</accession>
<reference evidence="4 5" key="1">
    <citation type="journal article" date="2013" name="Antonie Van Leeuwenhoek">
        <title>Dongia rigui sp. nov., isolated from freshwater of a large wetland in Korea.</title>
        <authorList>
            <person name="Baik K.S."/>
            <person name="Hwang Y.M."/>
            <person name="Choi J.S."/>
            <person name="Kwon J."/>
            <person name="Seong C.N."/>
        </authorList>
    </citation>
    <scope>NUCLEOTIDE SEQUENCE [LARGE SCALE GENOMIC DNA]</scope>
    <source>
        <strain evidence="4 5">04SU4-P</strain>
    </source>
</reference>
<evidence type="ECO:0000259" key="3">
    <source>
        <dbReference type="PROSITE" id="PS51186"/>
    </source>
</evidence>
<dbReference type="InterPro" id="IPR000182">
    <property type="entry name" value="GNAT_dom"/>
</dbReference>
<dbReference type="PANTHER" id="PTHR43877">
    <property type="entry name" value="AMINOALKYLPHOSPHONATE N-ACETYLTRANSFERASE-RELATED-RELATED"/>
    <property type="match status" value="1"/>
</dbReference>
<keyword evidence="5" id="KW-1185">Reference proteome</keyword>
<evidence type="ECO:0000256" key="2">
    <source>
        <dbReference type="ARBA" id="ARBA00023315"/>
    </source>
</evidence>
<feature type="domain" description="N-acetyltransferase" evidence="3">
    <location>
        <begin position="6"/>
        <end position="152"/>
    </location>
</feature>
<keyword evidence="2" id="KW-0012">Acyltransferase</keyword>
<dbReference type="InterPro" id="IPR016181">
    <property type="entry name" value="Acyl_CoA_acyltransferase"/>
</dbReference>
<dbReference type="Pfam" id="PF00583">
    <property type="entry name" value="Acetyltransf_1"/>
    <property type="match status" value="1"/>
</dbReference>
<dbReference type="PANTHER" id="PTHR43877:SF2">
    <property type="entry name" value="AMINOALKYLPHOSPHONATE N-ACETYLTRANSFERASE-RELATED"/>
    <property type="match status" value="1"/>
</dbReference>
<protein>
    <submittedName>
        <fullName evidence="4">GNAT family N-acetyltransferase</fullName>
    </submittedName>
</protein>
<keyword evidence="1" id="KW-0808">Transferase</keyword>
<organism evidence="4 5">
    <name type="scientific">Dongia rigui</name>
    <dbReference type="NCBI Taxonomy" id="940149"/>
    <lineage>
        <taxon>Bacteria</taxon>
        <taxon>Pseudomonadati</taxon>
        <taxon>Pseudomonadota</taxon>
        <taxon>Alphaproteobacteria</taxon>
        <taxon>Rhodospirillales</taxon>
        <taxon>Dongiaceae</taxon>
        <taxon>Dongia</taxon>
    </lineage>
</organism>
<gene>
    <name evidence="4" type="ORF">SMD31_13910</name>
</gene>
<evidence type="ECO:0000313" key="5">
    <source>
        <dbReference type="Proteomes" id="UP001271769"/>
    </source>
</evidence>
<evidence type="ECO:0000313" key="4">
    <source>
        <dbReference type="EMBL" id="MDY0873033.1"/>
    </source>
</evidence>
<dbReference type="Gene3D" id="3.40.630.30">
    <property type="match status" value="1"/>
</dbReference>
<dbReference type="RefSeq" id="WP_320501502.1">
    <property type="nucleotide sequence ID" value="NZ_JAXCLX010000002.1"/>
</dbReference>
<dbReference type="CDD" id="cd04301">
    <property type="entry name" value="NAT_SF"/>
    <property type="match status" value="1"/>
</dbReference>
<evidence type="ECO:0000256" key="1">
    <source>
        <dbReference type="ARBA" id="ARBA00022679"/>
    </source>
</evidence>
<dbReference type="PROSITE" id="PS51186">
    <property type="entry name" value="GNAT"/>
    <property type="match status" value="1"/>
</dbReference>
<name>A0ABU5E2A7_9PROT</name>
<comment type="caution">
    <text evidence="4">The sequence shown here is derived from an EMBL/GenBank/DDBJ whole genome shotgun (WGS) entry which is preliminary data.</text>
</comment>
<dbReference type="SUPFAM" id="SSF55729">
    <property type="entry name" value="Acyl-CoA N-acyltransferases (Nat)"/>
    <property type="match status" value="1"/>
</dbReference>